<dbReference type="InterPro" id="IPR002110">
    <property type="entry name" value="Ankyrin_rpt"/>
</dbReference>
<feature type="repeat" description="ANK" evidence="2">
    <location>
        <begin position="1051"/>
        <end position="1086"/>
    </location>
</feature>
<keyword evidence="1" id="KW-0677">Repeat</keyword>
<accession>A0A9W8QRA6</accession>
<feature type="repeat" description="ANK" evidence="2">
    <location>
        <begin position="1018"/>
        <end position="1050"/>
    </location>
</feature>
<feature type="compositionally biased region" description="Basic and acidic residues" evidence="3">
    <location>
        <begin position="247"/>
        <end position="257"/>
    </location>
</feature>
<dbReference type="PANTHER" id="PTHR10039:SF5">
    <property type="entry name" value="NACHT DOMAIN-CONTAINING PROTEIN"/>
    <property type="match status" value="1"/>
</dbReference>
<dbReference type="SUPFAM" id="SSF48403">
    <property type="entry name" value="Ankyrin repeat"/>
    <property type="match status" value="1"/>
</dbReference>
<feature type="domain" description="Nephrocystin 3-like N-terminal" evidence="4">
    <location>
        <begin position="305"/>
        <end position="482"/>
    </location>
</feature>
<protein>
    <recommendedName>
        <fullName evidence="4">Nephrocystin 3-like N-terminal domain-containing protein</fullName>
    </recommendedName>
</protein>
<dbReference type="Pfam" id="PF12796">
    <property type="entry name" value="Ank_2"/>
    <property type="match status" value="1"/>
</dbReference>
<gene>
    <name evidence="5" type="ORF">LMH87_007289</name>
</gene>
<dbReference type="RefSeq" id="XP_056060580.1">
    <property type="nucleotide sequence ID" value="XM_056192351.1"/>
</dbReference>
<dbReference type="InterPro" id="IPR027417">
    <property type="entry name" value="P-loop_NTPase"/>
</dbReference>
<dbReference type="GeneID" id="80894448"/>
<keyword evidence="6" id="KW-1185">Reference proteome</keyword>
<dbReference type="PANTHER" id="PTHR10039">
    <property type="entry name" value="AMELOGENIN"/>
    <property type="match status" value="1"/>
</dbReference>
<evidence type="ECO:0000259" key="4">
    <source>
        <dbReference type="Pfam" id="PF24883"/>
    </source>
</evidence>
<dbReference type="SMART" id="SM00248">
    <property type="entry name" value="ANK"/>
    <property type="match status" value="5"/>
</dbReference>
<sequence>MAILDPSDYTVLWLAPLEIELQAARLMLDEHHGTEFPEAKNCIFHAGRMCGYNVIIAHVLDRSYGVAWAASVIGEATIFKNIQFSLLVGVAAGLPNPARKPPIDIRLGDVLVARVEGNDAAIIPYGFGKETENDGFQLMGSGHVLEKTKKVVSSIISTLKLKYGNSADFFLPHYNKIRDKDHQLSGIFMDPGQENDILYQINDDGTEHIVQRRRRPTLLAEIPKPPDQNTLDRRRKRSLDEQSLCIRDNRPKNRRSDNCGSNILPINLDSSTPTSLDEGRKRALDWLRIDQIDRRYNTVKKAYRQTCEWLLRTSEYCDWLNPSHLVEHHGVLWIKGNPGVGKSTLMKFAVRNATNNMEKNMKKAIIYFFFYAQGQDPEKSTVGMYQSLLVQIFEQLPHLQSALDSFDLNTRHNEAPQWSVEQLEELFEQVVQGLGTYSLMCFIDALDECSEIEIRDMMSFFEELSNQAISRNIVFQVCFSSRWYPNITISKGLSLDLGLQKGHKQDILNYIDSKLKIGHDKVAKEVRMELEQRSTRSGLFMWVSLVVGILQRHYDHRGEYGLKKRLDDIPEDLHKLFHDILIRYKHGILTRDMHDKEHNEDELLLCMQCVLFARRPLAPQELYLALCPGASESGFDGMDEADARKLVLSSSRGLAEVTMSKETPKVQFIHESVRDFLLKGNGLYEVWPEVEWRFRGNSHERLKQCCLNYTNMSIGILDGSDLLPKAETGEWIDAKLAAKKAKQRLPFLEYAVESVFYHADTAAGDGVSQAEFFQSFSTADWMTLQYLVRGFTGPVRKRRLLYLLAEHNAANLISRHPEKLFCFKVEDEVWGAPVLAALATKSHEAVCAFMKAHLDIQPPTSHLHGLYKAYCQNGDKQNTIGKSSEFPPNGNILLFLLLTGNELVFAVALASGYCKAYTKFSSNAEGTLLHYAARYWYDVAVRELLAQRAHDGIDTVDERGRTPLSWAVSGGPAIMPRETKTFGRDNPVPLSCAAKQRQKVTVQLLLEQRADKEAADNHGATPLTWASRMGHEGIVQLLLARGAEIEATDENGWTPLSVAVLGFQSSSLKTIERLLEKGANVNATDKTGRTPLSLAVTSQHYRSNVPLLLDPRWGANINIADNNGHTPLSWAKARVGGEAIVPLLQSKGASLTAAETTG</sequence>
<evidence type="ECO:0000313" key="6">
    <source>
        <dbReference type="Proteomes" id="UP001144673"/>
    </source>
</evidence>
<evidence type="ECO:0000313" key="5">
    <source>
        <dbReference type="EMBL" id="KAJ4165665.1"/>
    </source>
</evidence>
<evidence type="ECO:0000256" key="3">
    <source>
        <dbReference type="SAM" id="MobiDB-lite"/>
    </source>
</evidence>
<comment type="caution">
    <text evidence="5">The sequence shown here is derived from an EMBL/GenBank/DDBJ whole genome shotgun (WGS) entry which is preliminary data.</text>
</comment>
<feature type="region of interest" description="Disordered" evidence="3">
    <location>
        <begin position="222"/>
        <end position="261"/>
    </location>
</feature>
<evidence type="ECO:0000256" key="1">
    <source>
        <dbReference type="ARBA" id="ARBA00022737"/>
    </source>
</evidence>
<dbReference type="Gene3D" id="3.40.50.300">
    <property type="entry name" value="P-loop containing nucleotide triphosphate hydrolases"/>
    <property type="match status" value="1"/>
</dbReference>
<dbReference type="Pfam" id="PF24883">
    <property type="entry name" value="NPHP3_N"/>
    <property type="match status" value="1"/>
</dbReference>
<keyword evidence="2" id="KW-0040">ANK repeat</keyword>
<dbReference type="Proteomes" id="UP001144673">
    <property type="component" value="Chromosome 1"/>
</dbReference>
<evidence type="ECO:0000256" key="2">
    <source>
        <dbReference type="PROSITE-ProRule" id="PRU00023"/>
    </source>
</evidence>
<name>A0A9W8QRA6_AKAMU</name>
<dbReference type="GO" id="GO:0009116">
    <property type="term" value="P:nucleoside metabolic process"/>
    <property type="evidence" value="ECO:0007669"/>
    <property type="project" value="InterPro"/>
</dbReference>
<dbReference type="Gene3D" id="3.40.50.1580">
    <property type="entry name" value="Nucleoside phosphorylase domain"/>
    <property type="match status" value="1"/>
</dbReference>
<dbReference type="InterPro" id="IPR056884">
    <property type="entry name" value="NPHP3-like_N"/>
</dbReference>
<reference evidence="5" key="1">
    <citation type="journal article" date="2023" name="Access Microbiol">
        <title>De-novo genome assembly for Akanthomyces muscarius, a biocontrol agent of insect agricultural pests.</title>
        <authorList>
            <person name="Erdos Z."/>
            <person name="Studholme D.J."/>
            <person name="Raymond B."/>
            <person name="Sharma M."/>
        </authorList>
    </citation>
    <scope>NUCLEOTIDE SEQUENCE</scope>
    <source>
        <strain evidence="5">Ve6</strain>
    </source>
</reference>
<dbReference type="KEGG" id="amus:LMH87_007289"/>
<dbReference type="SUPFAM" id="SSF52540">
    <property type="entry name" value="P-loop containing nucleoside triphosphate hydrolases"/>
    <property type="match status" value="1"/>
</dbReference>
<dbReference type="InterPro" id="IPR035994">
    <property type="entry name" value="Nucleoside_phosphorylase_sf"/>
</dbReference>
<dbReference type="PROSITE" id="PS50088">
    <property type="entry name" value="ANK_REPEAT"/>
    <property type="match status" value="2"/>
</dbReference>
<dbReference type="Gene3D" id="1.25.40.20">
    <property type="entry name" value="Ankyrin repeat-containing domain"/>
    <property type="match status" value="1"/>
</dbReference>
<dbReference type="InterPro" id="IPR036770">
    <property type="entry name" value="Ankyrin_rpt-contain_sf"/>
</dbReference>
<dbReference type="PROSITE" id="PS50297">
    <property type="entry name" value="ANK_REP_REGION"/>
    <property type="match status" value="2"/>
</dbReference>
<organism evidence="5 6">
    <name type="scientific">Akanthomyces muscarius</name>
    <name type="common">Entomopathogenic fungus</name>
    <name type="synonym">Lecanicillium muscarium</name>
    <dbReference type="NCBI Taxonomy" id="2231603"/>
    <lineage>
        <taxon>Eukaryota</taxon>
        <taxon>Fungi</taxon>
        <taxon>Dikarya</taxon>
        <taxon>Ascomycota</taxon>
        <taxon>Pezizomycotina</taxon>
        <taxon>Sordariomycetes</taxon>
        <taxon>Hypocreomycetidae</taxon>
        <taxon>Hypocreales</taxon>
        <taxon>Cordycipitaceae</taxon>
        <taxon>Akanthomyces</taxon>
    </lineage>
</organism>
<dbReference type="EMBL" id="JAJHUN010000001">
    <property type="protein sequence ID" value="KAJ4165665.1"/>
    <property type="molecule type" value="Genomic_DNA"/>
</dbReference>
<dbReference type="GO" id="GO:0003824">
    <property type="term" value="F:catalytic activity"/>
    <property type="evidence" value="ECO:0007669"/>
    <property type="project" value="InterPro"/>
</dbReference>
<dbReference type="AlphaFoldDB" id="A0A9W8QRA6"/>
<proteinExistence type="predicted"/>